<sequence>MVGKEQQPPREDEPPTPSTAKRLRLKKPSKALLAGFADRRLAEEAEALLMDVETIDQMIVNDYERQYRENAVLPGWRDVFARGSTSGRVERATIVSEQIQNSIVLRDEKIAAVERLMKEDKNFQKIEEDLLKRQGEWAKDPYAAIFERHAREAKLLLEMADEAENIRHRVRVDDTGDPVVRSARESAHETTRQMLRNAAALGRGDFPQRVREYSDDQPNWRAGQLYHVRTTTALVGMADLIVQYGALPAGLRLGRPAADPVHRRLDRRGLSEDQLEGVSAAVAKLNAKYAEDLDDALRDLSPTGKTVYVVSTAEGALGNADLELTEPERAVSTPIVVTMQAWMTSLTDFITSMHRLDERMRAENLRMNFALVALSNQLGKNVGGAAVTASVGALLKGPTAALCALGGPLVALLRDVVNIATMDNPFLHLPSALAMPLLDDVVIAGKRLGDAVKSVNGIRGPLKEIAKKVDEIKDVAERIRESLKNIPVGKIAGVDLGDVVKGAFKPLKALNDQLTDILANLADPLSAAVEKIGAVVVKPAQRVGARAGAAAGRTALGGPDQLGSRLDAERKAAEAMWKRLRSHAIARGTYEAAKPAVGQRITTEHTTLAFSDEGAALAFATSLPESIGGNRHVTVMRVRLNNVAGYDIGPLASYLRHRDAGLDTVIRSGAQFDITSVSVVQGPGRRKVEWVTADETGRMGPSFRGGPVDSEPKKNTPVTRILARYLIEGISSAVAMTYLAPRLAWSDRGDISAWAKENFGNQGAELVDTAKQYTRHGSVEVPPSPALQANRVKKFVVSWVVEAITGNRRLAGLVKELLTERDIEEKVFEKIAQHQEELEDRPEGVRKLVGIVTDACREALDKVCSKGEVVRSRERESRHAMQFIGVAMAALKTALTESHSPEAVVDSIMATEGVVGAGLKGALAGALGDVEGYRFAKNTIGGPEAALGAMLISAVRAYRSLTELHQRLVHSPLVASLARWLPEAEAVVALASTVASRGAEPPAALRTGLSVAHYGLASLHSVPEMMGFRTVATMSKTEVVALELMLAAGVGVAGHGVRHVAPLLASGVRYLAGHPVDAVVAAAKLLLPLAKRHPLYRAYTMVRPPELPEGVATAADPDLRSRISTAAWYLVGRAEPRKPNPDDHRAYQLLDTALGQLDLVGAEVWASFGRDKDYLVSLVTTPGAERGTGGSQPTLLARDKALLAAIGLGVAWYAGYLTPLGITTLFSLGARMPTGFR</sequence>
<dbReference type="RefSeq" id="WP_033433170.1">
    <property type="nucleotide sequence ID" value="NZ_CP034550.1"/>
</dbReference>
<reference evidence="4" key="1">
    <citation type="journal article" date="2021" name="Curr. Microbiol.">
        <title>Complete genome of nocamycin-producing strain Saccharothrix syringae NRRL B-16468 reveals the biosynthetic potential for secondary metabolites.</title>
        <authorList>
            <person name="Mo X."/>
            <person name="Yang S."/>
        </authorList>
    </citation>
    <scope>NUCLEOTIDE SEQUENCE [LARGE SCALE GENOMIC DNA]</scope>
    <source>
        <strain evidence="4">ATCC 51364 / DSM 43886 / JCM 6844 / KCTC 9398 / NBRC 14523 / NRRL B-16468 / INA 2240</strain>
    </source>
</reference>
<gene>
    <name evidence="3" type="ORF">EKG83_15415</name>
</gene>
<feature type="transmembrane region" description="Helical" evidence="2">
    <location>
        <begin position="1201"/>
        <end position="1228"/>
    </location>
</feature>
<feature type="region of interest" description="Disordered" evidence="1">
    <location>
        <begin position="1"/>
        <end position="24"/>
    </location>
</feature>
<dbReference type="KEGG" id="ssyi:EKG83_15415"/>
<dbReference type="AlphaFoldDB" id="A0A5Q0GXG0"/>
<dbReference type="Proteomes" id="UP000325787">
    <property type="component" value="Chromosome"/>
</dbReference>
<evidence type="ECO:0000256" key="1">
    <source>
        <dbReference type="SAM" id="MobiDB-lite"/>
    </source>
</evidence>
<dbReference type="EMBL" id="CP034550">
    <property type="protein sequence ID" value="QFZ18669.1"/>
    <property type="molecule type" value="Genomic_DNA"/>
</dbReference>
<organism evidence="3 4">
    <name type="scientific">Saccharothrix syringae</name>
    <name type="common">Nocardiopsis syringae</name>
    <dbReference type="NCBI Taxonomy" id="103733"/>
    <lineage>
        <taxon>Bacteria</taxon>
        <taxon>Bacillati</taxon>
        <taxon>Actinomycetota</taxon>
        <taxon>Actinomycetes</taxon>
        <taxon>Pseudonocardiales</taxon>
        <taxon>Pseudonocardiaceae</taxon>
        <taxon>Saccharothrix</taxon>
    </lineage>
</organism>
<accession>A0A5Q0GXG0</accession>
<keyword evidence="4" id="KW-1185">Reference proteome</keyword>
<keyword evidence="2" id="KW-1133">Transmembrane helix</keyword>
<name>A0A5Q0GXG0_SACSY</name>
<proteinExistence type="predicted"/>
<evidence type="ECO:0000313" key="4">
    <source>
        <dbReference type="Proteomes" id="UP000325787"/>
    </source>
</evidence>
<evidence type="ECO:0000313" key="3">
    <source>
        <dbReference type="EMBL" id="QFZ18669.1"/>
    </source>
</evidence>
<keyword evidence="2" id="KW-0812">Transmembrane</keyword>
<protein>
    <submittedName>
        <fullName evidence="3">Uncharacterized protein</fullName>
    </submittedName>
</protein>
<evidence type="ECO:0000256" key="2">
    <source>
        <dbReference type="SAM" id="Phobius"/>
    </source>
</evidence>
<keyword evidence="2" id="KW-0472">Membrane</keyword>